<dbReference type="EMBL" id="JBIGHW010000024">
    <property type="protein sequence ID" value="MFG6443452.1"/>
    <property type="molecule type" value="Genomic_DNA"/>
</dbReference>
<feature type="region of interest" description="Disordered" evidence="1">
    <location>
        <begin position="254"/>
        <end position="273"/>
    </location>
</feature>
<evidence type="ECO:0000256" key="1">
    <source>
        <dbReference type="SAM" id="MobiDB-lite"/>
    </source>
</evidence>
<reference evidence="2 3" key="1">
    <citation type="submission" date="2024-08" db="EMBL/GenBank/DDBJ databases">
        <authorList>
            <person name="Lu H."/>
        </authorList>
    </citation>
    <scope>NUCLEOTIDE SEQUENCE [LARGE SCALE GENOMIC DNA]</scope>
    <source>
        <strain evidence="2 3">LKC17W</strain>
    </source>
</reference>
<evidence type="ECO:0008006" key="4">
    <source>
        <dbReference type="Google" id="ProtNLM"/>
    </source>
</evidence>
<gene>
    <name evidence="2" type="ORF">ACG0Z3_22420</name>
</gene>
<dbReference type="RefSeq" id="WP_394402096.1">
    <property type="nucleotide sequence ID" value="NZ_JBIGHW010000024.1"/>
</dbReference>
<sequence>MSKRLRQMLSARLAKPRRVFVTPGDDEFGAWCREMPGTAVDLVISAKALHELIAEPGLPLADLDAVEGYAQQQFAHYFGAAAQRFAIAPWQLGEARGASALHGLDLAAMRAQADAAQVRLAAVRPAWAAWLAALPASTCSGSGRAVWHEGDVAVIIQLDHGRVAGLQSRRLHNLADLGAEAPLAIGTPDSDLAPQPGPATPQPDFLPRLARSPLAWPLAATGALVLATAAWSAIESHRALDVAQAARNRVAALRSAAEPKPAARRAEPAENRSANEARTLLAMAWEPLLTRVETAGADAKTIAWLGMDASAGRGELRLEGLTPDKLLALQLAEQLGTTPGWSQVVLSRFSMAETGLVGQRFEINARVAAGGGS</sequence>
<accession>A0ABW7FQ59</accession>
<evidence type="ECO:0000313" key="2">
    <source>
        <dbReference type="EMBL" id="MFG6443452.1"/>
    </source>
</evidence>
<keyword evidence="3" id="KW-1185">Reference proteome</keyword>
<feature type="region of interest" description="Disordered" evidence="1">
    <location>
        <begin position="185"/>
        <end position="204"/>
    </location>
</feature>
<proteinExistence type="predicted"/>
<name>A0ABW7FQ59_9BURK</name>
<dbReference type="Proteomes" id="UP001606301">
    <property type="component" value="Unassembled WGS sequence"/>
</dbReference>
<comment type="caution">
    <text evidence="2">The sequence shown here is derived from an EMBL/GenBank/DDBJ whole genome shotgun (WGS) entry which is preliminary data.</text>
</comment>
<feature type="compositionally biased region" description="Basic and acidic residues" evidence="1">
    <location>
        <begin position="264"/>
        <end position="273"/>
    </location>
</feature>
<evidence type="ECO:0000313" key="3">
    <source>
        <dbReference type="Proteomes" id="UP001606301"/>
    </source>
</evidence>
<protein>
    <recommendedName>
        <fullName evidence="4">PilN domain-containing protein</fullName>
    </recommendedName>
</protein>
<organism evidence="2 3">
    <name type="scientific">Pelomonas margarita</name>
    <dbReference type="NCBI Taxonomy" id="3299031"/>
    <lineage>
        <taxon>Bacteria</taxon>
        <taxon>Pseudomonadati</taxon>
        <taxon>Pseudomonadota</taxon>
        <taxon>Betaproteobacteria</taxon>
        <taxon>Burkholderiales</taxon>
        <taxon>Sphaerotilaceae</taxon>
        <taxon>Roseateles</taxon>
    </lineage>
</organism>